<dbReference type="EMBL" id="JBEVCJ010000010">
    <property type="protein sequence ID" value="MET1255467.1"/>
    <property type="molecule type" value="Genomic_DNA"/>
</dbReference>
<dbReference type="PROSITE" id="PS00211">
    <property type="entry name" value="ABC_TRANSPORTER_1"/>
    <property type="match status" value="1"/>
</dbReference>
<dbReference type="PANTHER" id="PTHR43394">
    <property type="entry name" value="ATP-DEPENDENT PERMEASE MDL1, MITOCHONDRIAL"/>
    <property type="match status" value="1"/>
</dbReference>
<dbReference type="InterPro" id="IPR039421">
    <property type="entry name" value="Type_1_exporter"/>
</dbReference>
<dbReference type="SUPFAM" id="SSF52540">
    <property type="entry name" value="P-loop containing nucleoside triphosphate hydrolases"/>
    <property type="match status" value="1"/>
</dbReference>
<comment type="caution">
    <text evidence="1">The sequence shown here is derived from an EMBL/GenBank/DDBJ whole genome shotgun (WGS) entry which is preliminary data.</text>
</comment>
<gene>
    <name evidence="1" type="primary">msbA</name>
    <name evidence="1" type="ORF">ABVT43_10045</name>
</gene>
<dbReference type="SUPFAM" id="SSF90123">
    <property type="entry name" value="ABC transporter transmembrane region"/>
    <property type="match status" value="1"/>
</dbReference>
<dbReference type="InterPro" id="IPR011527">
    <property type="entry name" value="ABC1_TM_dom"/>
</dbReference>
<dbReference type="CDD" id="cd18552">
    <property type="entry name" value="ABC_6TM_MsbA_like"/>
    <property type="match status" value="1"/>
</dbReference>
<dbReference type="SMART" id="SM00382">
    <property type="entry name" value="AAA"/>
    <property type="match status" value="1"/>
</dbReference>
<proteinExistence type="predicted"/>
<evidence type="ECO:0000313" key="2">
    <source>
        <dbReference type="Proteomes" id="UP001548189"/>
    </source>
</evidence>
<dbReference type="NCBIfam" id="TIGR02203">
    <property type="entry name" value="MsbA_lipidA"/>
    <property type="match status" value="1"/>
</dbReference>
<dbReference type="InterPro" id="IPR036640">
    <property type="entry name" value="ABC1_TM_sf"/>
</dbReference>
<dbReference type="Pfam" id="PF00005">
    <property type="entry name" value="ABC_tran"/>
    <property type="match status" value="1"/>
</dbReference>
<evidence type="ECO:0000313" key="1">
    <source>
        <dbReference type="EMBL" id="MET1255467.1"/>
    </source>
</evidence>
<dbReference type="InterPro" id="IPR003593">
    <property type="entry name" value="AAA+_ATPase"/>
</dbReference>
<dbReference type="PROSITE" id="PS50929">
    <property type="entry name" value="ABC_TM1F"/>
    <property type="match status" value="1"/>
</dbReference>
<dbReference type="PANTHER" id="PTHR43394:SF1">
    <property type="entry name" value="ATP-BINDING CASSETTE SUB-FAMILY B MEMBER 10, MITOCHONDRIAL"/>
    <property type="match status" value="1"/>
</dbReference>
<dbReference type="Gene3D" id="1.20.1560.10">
    <property type="entry name" value="ABC transporter type 1, transmembrane domain"/>
    <property type="match status" value="1"/>
</dbReference>
<name>A0ABV2BU80_9GAMM</name>
<dbReference type="InterPro" id="IPR011917">
    <property type="entry name" value="ABC_transpr_lipidA"/>
</dbReference>
<dbReference type="Proteomes" id="UP001548189">
    <property type="component" value="Unassembled WGS sequence"/>
</dbReference>
<dbReference type="PROSITE" id="PS50893">
    <property type="entry name" value="ABC_TRANSPORTER_2"/>
    <property type="match status" value="1"/>
</dbReference>
<accession>A0ABV2BU80</accession>
<dbReference type="Pfam" id="PF00664">
    <property type="entry name" value="ABC_membrane"/>
    <property type="match status" value="1"/>
</dbReference>
<dbReference type="Gene3D" id="3.40.50.300">
    <property type="entry name" value="P-loop containing nucleotide triphosphate hydrolases"/>
    <property type="match status" value="1"/>
</dbReference>
<reference evidence="1 2" key="1">
    <citation type="submission" date="2024-06" db="EMBL/GenBank/DDBJ databases">
        <authorList>
            <person name="Li F."/>
        </authorList>
    </citation>
    <scope>NUCLEOTIDE SEQUENCE [LARGE SCALE GENOMIC DNA]</scope>
    <source>
        <strain evidence="1 2">GXAS 311</strain>
    </source>
</reference>
<keyword evidence="2" id="KW-1185">Reference proteome</keyword>
<dbReference type="InterPro" id="IPR027417">
    <property type="entry name" value="P-loop_NTPase"/>
</dbReference>
<organism evidence="1 2">
    <name type="scientific">Aliikangiella maris</name>
    <dbReference type="NCBI Taxonomy" id="3162458"/>
    <lineage>
        <taxon>Bacteria</taxon>
        <taxon>Pseudomonadati</taxon>
        <taxon>Pseudomonadota</taxon>
        <taxon>Gammaproteobacteria</taxon>
        <taxon>Oceanospirillales</taxon>
        <taxon>Pleioneaceae</taxon>
        <taxon>Aliikangiella</taxon>
    </lineage>
</organism>
<sequence>MSELPSPATTGTFKRLLSYLGDYKLMFAIAFVGNVIYALMEVLFIKALEPLTDRGLVGGDIAFMKMVPLYIIGIVFIRGLAGFISSYCMSWIGQHIVQKMRQQLISNYTALPPQFFDDNNSGQLVSKVTFNTQQVAAASTDALTKLFREGIVIIGSIGLLFYTNWQLASIFFISIPIIGVIVNFASKRFKKISKNIQTAMGGVTQTTQEIVDGYKEIKTFGGEKFEEKRFYEAANKNRRQMMKMNVTKAISTPLIQFIASFAIAIVIFYAAVLMELQQLTAGQFIYMLSAMMALLKPLKVISNLNNVIQQGIAAAESVFEIIDTDKEKDQGQKELKYVPQTIQFQNVNFQYPNANMATIKNISLQINQGETIALVGRSGSGKTTLAHLLLRFYELQSGKILFDGTNIDEFTLKSLRHNIAIVSQQVTLFNDTVEANIAYAASTIDQPHLIDSAKKAHADHFIQQFPEGYQTLIGENGSRLSGGQKQRLAIARAIYKNSPIIILDEATSALDTEAERHIQAAMDALTENRTTLVIAHRLSTIEQADKIVVMDNGEIVEQGTHQALLQANGEYARLHAMQFTESE</sequence>
<dbReference type="InterPro" id="IPR003439">
    <property type="entry name" value="ABC_transporter-like_ATP-bd"/>
</dbReference>
<protein>
    <submittedName>
        <fullName evidence="1">Lipid A export permease/ATP-binding protein MsbA</fullName>
    </submittedName>
</protein>
<dbReference type="InterPro" id="IPR017871">
    <property type="entry name" value="ABC_transporter-like_CS"/>
</dbReference>